<accession>A0A9D1P605</accession>
<dbReference type="InterPro" id="IPR036005">
    <property type="entry name" value="Creatinase/aminopeptidase-like"/>
</dbReference>
<dbReference type="NCBIfam" id="TIGR00500">
    <property type="entry name" value="met_pdase_I"/>
    <property type="match status" value="1"/>
</dbReference>
<feature type="binding site" evidence="6">
    <location>
        <position position="168"/>
    </location>
    <ligand>
        <name>a divalent metal cation</name>
        <dbReference type="ChEBI" id="CHEBI:60240"/>
        <label>2</label>
        <note>catalytic</note>
    </ligand>
</feature>
<dbReference type="Gene3D" id="3.90.230.10">
    <property type="entry name" value="Creatinase/methionine aminopeptidase superfamily"/>
    <property type="match status" value="1"/>
</dbReference>
<dbReference type="InterPro" id="IPR000994">
    <property type="entry name" value="Pept_M24"/>
</dbReference>
<evidence type="ECO:0000256" key="1">
    <source>
        <dbReference type="ARBA" id="ARBA00002521"/>
    </source>
</evidence>
<feature type="binding site" evidence="6">
    <location>
        <position position="232"/>
    </location>
    <ligand>
        <name>a divalent metal cation</name>
        <dbReference type="ChEBI" id="CHEBI:60240"/>
        <label>1</label>
    </ligand>
</feature>
<comment type="function">
    <text evidence="1 6">Removes the N-terminal methionine from nascent proteins. The N-terminal methionine is often cleaved when the second residue in the primary sequence is small and uncharged (Met-Ala-, Cys, Gly, Pro, Ser, Thr, or Val). Requires deformylation of the N(alpha)-formylated initiator methionine before it can be hydrolyzed.</text>
</comment>
<feature type="binding site" evidence="6">
    <location>
        <position position="105"/>
    </location>
    <ligand>
        <name>a divalent metal cation</name>
        <dbReference type="ChEBI" id="CHEBI:60240"/>
        <label>2</label>
        <note>catalytic</note>
    </ligand>
</feature>
<dbReference type="SUPFAM" id="SSF55920">
    <property type="entry name" value="Creatinase/aminopeptidase"/>
    <property type="match status" value="1"/>
</dbReference>
<dbReference type="InterPro" id="IPR002467">
    <property type="entry name" value="Pept_M24A_MAP1"/>
</dbReference>
<sequence>MITIKTEAEIEKMYVSGQMLGKVLAALRKEIHEGVTTLQLDRMAEDMIRSMGAVPSFKDYHGFPYTICASLNETVVHGFANDKPLESGQLLSIDCGLVYDGWQADSAFSVGIGEVSSEVQKLMDVTEECFWKAVEVVKPGNRLGDIGNAVQTHAEAHGYGVIRDMCGHGIGREMHEDPNVPNYGRAGHGIRLREGMTIAIEPMIALGDYHIRILKDGWTCVTRDGSFCSHYEHTIAVTDKGARILTLPEESA</sequence>
<keyword evidence="2 6" id="KW-0031">Aminopeptidase</keyword>
<protein>
    <recommendedName>
        <fullName evidence="6 7">Methionine aminopeptidase</fullName>
        <shortName evidence="6">MAP</shortName>
        <shortName evidence="6">MetAP</shortName>
        <ecNumber evidence="6 7">3.4.11.18</ecNumber>
    </recommendedName>
    <alternativeName>
        <fullName evidence="6">Peptidase M</fullName>
    </alternativeName>
</protein>
<dbReference type="EMBL" id="DVOT01000020">
    <property type="protein sequence ID" value="HIV26555.1"/>
    <property type="molecule type" value="Genomic_DNA"/>
</dbReference>
<dbReference type="CDD" id="cd01086">
    <property type="entry name" value="MetAP1"/>
    <property type="match status" value="1"/>
</dbReference>
<feature type="binding site" evidence="6">
    <location>
        <position position="77"/>
    </location>
    <ligand>
        <name>substrate</name>
    </ligand>
</feature>
<keyword evidence="5 6" id="KW-0378">Hydrolase</keyword>
<evidence type="ECO:0000256" key="5">
    <source>
        <dbReference type="ARBA" id="ARBA00022801"/>
    </source>
</evidence>
<dbReference type="InterPro" id="IPR001714">
    <property type="entry name" value="Pept_M24_MAP"/>
</dbReference>
<dbReference type="GO" id="GO:0070006">
    <property type="term" value="F:metalloaminopeptidase activity"/>
    <property type="evidence" value="ECO:0007669"/>
    <property type="project" value="UniProtKB-UniRule"/>
</dbReference>
<feature type="binding site" evidence="6">
    <location>
        <position position="94"/>
    </location>
    <ligand>
        <name>a divalent metal cation</name>
        <dbReference type="ChEBI" id="CHEBI:60240"/>
        <label>1</label>
    </ligand>
</feature>
<evidence type="ECO:0000313" key="10">
    <source>
        <dbReference type="Proteomes" id="UP000886884"/>
    </source>
</evidence>
<keyword evidence="3 6" id="KW-0645">Protease</keyword>
<feature type="binding site" evidence="6">
    <location>
        <position position="175"/>
    </location>
    <ligand>
        <name>substrate</name>
    </ligand>
</feature>
<dbReference type="Pfam" id="PF00557">
    <property type="entry name" value="Peptidase_M24"/>
    <property type="match status" value="1"/>
</dbReference>
<dbReference type="GO" id="GO:0006508">
    <property type="term" value="P:proteolysis"/>
    <property type="evidence" value="ECO:0007669"/>
    <property type="project" value="UniProtKB-KW"/>
</dbReference>
<dbReference type="HAMAP" id="MF_01974">
    <property type="entry name" value="MetAP_1"/>
    <property type="match status" value="1"/>
</dbReference>
<gene>
    <name evidence="6 9" type="primary">map</name>
    <name evidence="9" type="ORF">IAA64_01180</name>
</gene>
<dbReference type="PANTHER" id="PTHR43330">
    <property type="entry name" value="METHIONINE AMINOPEPTIDASE"/>
    <property type="match status" value="1"/>
</dbReference>
<comment type="cofactor">
    <cofactor evidence="6">
        <name>Co(2+)</name>
        <dbReference type="ChEBI" id="CHEBI:48828"/>
    </cofactor>
    <cofactor evidence="6">
        <name>Zn(2+)</name>
        <dbReference type="ChEBI" id="CHEBI:29105"/>
    </cofactor>
    <cofactor evidence="6">
        <name>Mn(2+)</name>
        <dbReference type="ChEBI" id="CHEBI:29035"/>
    </cofactor>
    <cofactor evidence="6">
        <name>Fe(2+)</name>
        <dbReference type="ChEBI" id="CHEBI:29033"/>
    </cofactor>
    <text evidence="6">Binds 2 divalent metal cations per subunit. Has a high-affinity and a low affinity metal-binding site. The true nature of the physiological cofactor is under debate. The enzyme is active with cobalt, zinc, manganese or divalent iron ions. Most likely, methionine aminopeptidases function as mononuclear Fe(2+)-metalloproteases under physiological conditions, and the catalytically relevant metal-binding site has been assigned to the histidine-containing high-affinity site.</text>
</comment>
<dbReference type="PROSITE" id="PS00680">
    <property type="entry name" value="MAP_1"/>
    <property type="match status" value="1"/>
</dbReference>
<dbReference type="GO" id="GO:0046872">
    <property type="term" value="F:metal ion binding"/>
    <property type="evidence" value="ECO:0007669"/>
    <property type="project" value="UniProtKB-UniRule"/>
</dbReference>
<dbReference type="GO" id="GO:0004239">
    <property type="term" value="F:initiator methionyl aminopeptidase activity"/>
    <property type="evidence" value="ECO:0007669"/>
    <property type="project" value="UniProtKB-UniRule"/>
</dbReference>
<proteinExistence type="inferred from homology"/>
<organism evidence="9 10">
    <name type="scientific">Candidatus Ornithocaccomicrobium faecavium</name>
    <dbReference type="NCBI Taxonomy" id="2840890"/>
    <lineage>
        <taxon>Bacteria</taxon>
        <taxon>Bacillati</taxon>
        <taxon>Bacillota</taxon>
        <taxon>Clostridia</taxon>
        <taxon>Candidatus Ornithocaccomicrobium</taxon>
    </lineage>
</organism>
<evidence type="ECO:0000259" key="8">
    <source>
        <dbReference type="Pfam" id="PF00557"/>
    </source>
</evidence>
<comment type="subunit">
    <text evidence="6">Monomer.</text>
</comment>
<evidence type="ECO:0000256" key="7">
    <source>
        <dbReference type="RuleBase" id="RU003653"/>
    </source>
</evidence>
<evidence type="ECO:0000256" key="4">
    <source>
        <dbReference type="ARBA" id="ARBA00022723"/>
    </source>
</evidence>
<evidence type="ECO:0000256" key="6">
    <source>
        <dbReference type="HAMAP-Rule" id="MF_01974"/>
    </source>
</evidence>
<dbReference type="EC" id="3.4.11.18" evidence="6 7"/>
<feature type="domain" description="Peptidase M24" evidence="8">
    <location>
        <begin position="11"/>
        <end position="239"/>
    </location>
</feature>
<comment type="catalytic activity">
    <reaction evidence="6 7">
        <text>Release of N-terminal amino acids, preferentially methionine, from peptides and arylamides.</text>
        <dbReference type="EC" id="3.4.11.18"/>
    </reaction>
</comment>
<reference evidence="9" key="1">
    <citation type="submission" date="2020-10" db="EMBL/GenBank/DDBJ databases">
        <authorList>
            <person name="Gilroy R."/>
        </authorList>
    </citation>
    <scope>NUCLEOTIDE SEQUENCE</scope>
    <source>
        <strain evidence="9">CHK183-6373</strain>
    </source>
</reference>
<evidence type="ECO:0000256" key="3">
    <source>
        <dbReference type="ARBA" id="ARBA00022670"/>
    </source>
</evidence>
<feature type="binding site" evidence="6">
    <location>
        <position position="201"/>
    </location>
    <ligand>
        <name>a divalent metal cation</name>
        <dbReference type="ChEBI" id="CHEBI:60240"/>
        <label>2</label>
        <note>catalytic</note>
    </ligand>
</feature>
<evidence type="ECO:0000313" key="9">
    <source>
        <dbReference type="EMBL" id="HIV26555.1"/>
    </source>
</evidence>
<dbReference type="AlphaFoldDB" id="A0A9D1P605"/>
<dbReference type="PRINTS" id="PR00599">
    <property type="entry name" value="MAPEPTIDASE"/>
</dbReference>
<dbReference type="GO" id="GO:0005829">
    <property type="term" value="C:cytosol"/>
    <property type="evidence" value="ECO:0007669"/>
    <property type="project" value="TreeGrafter"/>
</dbReference>
<dbReference type="PANTHER" id="PTHR43330:SF27">
    <property type="entry name" value="METHIONINE AMINOPEPTIDASE"/>
    <property type="match status" value="1"/>
</dbReference>
<name>A0A9D1P605_9FIRM</name>
<feature type="binding site" evidence="6">
    <location>
        <position position="105"/>
    </location>
    <ligand>
        <name>a divalent metal cation</name>
        <dbReference type="ChEBI" id="CHEBI:60240"/>
        <label>1</label>
    </ligand>
</feature>
<feature type="binding site" evidence="6">
    <location>
        <position position="232"/>
    </location>
    <ligand>
        <name>a divalent metal cation</name>
        <dbReference type="ChEBI" id="CHEBI:60240"/>
        <label>2</label>
        <note>catalytic</note>
    </ligand>
</feature>
<comment type="caution">
    <text evidence="9">The sequence shown here is derived from an EMBL/GenBank/DDBJ whole genome shotgun (WGS) entry which is preliminary data.</text>
</comment>
<reference evidence="9" key="2">
    <citation type="journal article" date="2021" name="PeerJ">
        <title>Extensive microbial diversity within the chicken gut microbiome revealed by metagenomics and culture.</title>
        <authorList>
            <person name="Gilroy R."/>
            <person name="Ravi A."/>
            <person name="Getino M."/>
            <person name="Pursley I."/>
            <person name="Horton D.L."/>
            <person name="Alikhan N.F."/>
            <person name="Baker D."/>
            <person name="Gharbi K."/>
            <person name="Hall N."/>
            <person name="Watson M."/>
            <person name="Adriaenssens E.M."/>
            <person name="Foster-Nyarko E."/>
            <person name="Jarju S."/>
            <person name="Secka A."/>
            <person name="Antonio M."/>
            <person name="Oren A."/>
            <person name="Chaudhuri R.R."/>
            <person name="La Ragione R."/>
            <person name="Hildebrand F."/>
            <person name="Pallen M.J."/>
        </authorList>
    </citation>
    <scope>NUCLEOTIDE SEQUENCE</scope>
    <source>
        <strain evidence="9">CHK183-6373</strain>
    </source>
</reference>
<evidence type="ECO:0000256" key="2">
    <source>
        <dbReference type="ARBA" id="ARBA00022438"/>
    </source>
</evidence>
<comment type="similarity">
    <text evidence="6">Belongs to the peptidase M24A family. Methionine aminopeptidase type 1 subfamily.</text>
</comment>
<dbReference type="Proteomes" id="UP000886884">
    <property type="component" value="Unassembled WGS sequence"/>
</dbReference>
<keyword evidence="4 6" id="KW-0479">Metal-binding</keyword>